<evidence type="ECO:0000313" key="1">
    <source>
        <dbReference type="EMBL" id="TFK18130.1"/>
    </source>
</evidence>
<gene>
    <name evidence="1" type="ORF">FA15DRAFT_274379</name>
</gene>
<protein>
    <submittedName>
        <fullName evidence="1">Uncharacterized protein</fullName>
    </submittedName>
</protein>
<name>A0A5C3KDR1_COPMA</name>
<proteinExistence type="predicted"/>
<dbReference type="AlphaFoldDB" id="A0A5C3KDR1"/>
<accession>A0A5C3KDR1</accession>
<dbReference type="Proteomes" id="UP000307440">
    <property type="component" value="Unassembled WGS sequence"/>
</dbReference>
<organism evidence="1 2">
    <name type="scientific">Coprinopsis marcescibilis</name>
    <name type="common">Agaric fungus</name>
    <name type="synonym">Psathyrella marcescibilis</name>
    <dbReference type="NCBI Taxonomy" id="230819"/>
    <lineage>
        <taxon>Eukaryota</taxon>
        <taxon>Fungi</taxon>
        <taxon>Dikarya</taxon>
        <taxon>Basidiomycota</taxon>
        <taxon>Agaricomycotina</taxon>
        <taxon>Agaricomycetes</taxon>
        <taxon>Agaricomycetidae</taxon>
        <taxon>Agaricales</taxon>
        <taxon>Agaricineae</taxon>
        <taxon>Psathyrellaceae</taxon>
        <taxon>Coprinopsis</taxon>
    </lineage>
</organism>
<evidence type="ECO:0000313" key="2">
    <source>
        <dbReference type="Proteomes" id="UP000307440"/>
    </source>
</evidence>
<sequence length="135" mass="14838">MAVALHLATIMLDPPGRSLSSSTNAKVWTSDSLRFCSPPSQPTLVSSLKSPLSNLWKKGRRFGPLQRRQRAYGEAFCTPLCNDALNLRRDNLSSPFDGARCETGSHVRPVSTCCYLTELFIVIAAPFPWTIPASL</sequence>
<keyword evidence="2" id="KW-1185">Reference proteome</keyword>
<reference evidence="1 2" key="1">
    <citation type="journal article" date="2019" name="Nat. Ecol. Evol.">
        <title>Megaphylogeny resolves global patterns of mushroom evolution.</title>
        <authorList>
            <person name="Varga T."/>
            <person name="Krizsan K."/>
            <person name="Foldi C."/>
            <person name="Dima B."/>
            <person name="Sanchez-Garcia M."/>
            <person name="Sanchez-Ramirez S."/>
            <person name="Szollosi G.J."/>
            <person name="Szarkandi J.G."/>
            <person name="Papp V."/>
            <person name="Albert L."/>
            <person name="Andreopoulos W."/>
            <person name="Angelini C."/>
            <person name="Antonin V."/>
            <person name="Barry K.W."/>
            <person name="Bougher N.L."/>
            <person name="Buchanan P."/>
            <person name="Buyck B."/>
            <person name="Bense V."/>
            <person name="Catcheside P."/>
            <person name="Chovatia M."/>
            <person name="Cooper J."/>
            <person name="Damon W."/>
            <person name="Desjardin D."/>
            <person name="Finy P."/>
            <person name="Geml J."/>
            <person name="Haridas S."/>
            <person name="Hughes K."/>
            <person name="Justo A."/>
            <person name="Karasinski D."/>
            <person name="Kautmanova I."/>
            <person name="Kiss B."/>
            <person name="Kocsube S."/>
            <person name="Kotiranta H."/>
            <person name="LaButti K.M."/>
            <person name="Lechner B.E."/>
            <person name="Liimatainen K."/>
            <person name="Lipzen A."/>
            <person name="Lukacs Z."/>
            <person name="Mihaltcheva S."/>
            <person name="Morgado L.N."/>
            <person name="Niskanen T."/>
            <person name="Noordeloos M.E."/>
            <person name="Ohm R.A."/>
            <person name="Ortiz-Santana B."/>
            <person name="Ovrebo C."/>
            <person name="Racz N."/>
            <person name="Riley R."/>
            <person name="Savchenko A."/>
            <person name="Shiryaev A."/>
            <person name="Soop K."/>
            <person name="Spirin V."/>
            <person name="Szebenyi C."/>
            <person name="Tomsovsky M."/>
            <person name="Tulloss R.E."/>
            <person name="Uehling J."/>
            <person name="Grigoriev I.V."/>
            <person name="Vagvolgyi C."/>
            <person name="Papp T."/>
            <person name="Martin F.M."/>
            <person name="Miettinen O."/>
            <person name="Hibbett D.S."/>
            <person name="Nagy L.G."/>
        </authorList>
    </citation>
    <scope>NUCLEOTIDE SEQUENCE [LARGE SCALE GENOMIC DNA]</scope>
    <source>
        <strain evidence="1 2">CBS 121175</strain>
    </source>
</reference>
<dbReference type="EMBL" id="ML210429">
    <property type="protein sequence ID" value="TFK18130.1"/>
    <property type="molecule type" value="Genomic_DNA"/>
</dbReference>